<dbReference type="RefSeq" id="WP_154439684.1">
    <property type="nucleotide sequence ID" value="NZ_VUNQ01000012.1"/>
</dbReference>
<dbReference type="InterPro" id="IPR003593">
    <property type="entry name" value="AAA+_ATPase"/>
</dbReference>
<dbReference type="PANTHER" id="PTHR43582:SF2">
    <property type="entry name" value="LINEARMYCIN RESISTANCE ATP-BINDING PROTEIN LNRL"/>
    <property type="match status" value="1"/>
</dbReference>
<evidence type="ECO:0000259" key="4">
    <source>
        <dbReference type="PROSITE" id="PS50893"/>
    </source>
</evidence>
<protein>
    <submittedName>
        <fullName evidence="5">ABC transporter ATP-binding protein</fullName>
    </submittedName>
</protein>
<keyword evidence="6" id="KW-1185">Reference proteome</keyword>
<proteinExistence type="predicted"/>
<organism evidence="5 6">
    <name type="scientific">Tissierella pigra</name>
    <dbReference type="NCBI Taxonomy" id="2607614"/>
    <lineage>
        <taxon>Bacteria</taxon>
        <taxon>Bacillati</taxon>
        <taxon>Bacillota</taxon>
        <taxon>Tissierellia</taxon>
        <taxon>Tissierellales</taxon>
        <taxon>Tissierellaceae</taxon>
        <taxon>Tissierella</taxon>
    </lineage>
</organism>
<dbReference type="SUPFAM" id="SSF52540">
    <property type="entry name" value="P-loop containing nucleoside triphosphate hydrolases"/>
    <property type="match status" value="1"/>
</dbReference>
<gene>
    <name evidence="5" type="ORF">FYJ83_07300</name>
</gene>
<keyword evidence="3 5" id="KW-0067">ATP-binding</keyword>
<dbReference type="InterPro" id="IPR025302">
    <property type="entry name" value="DrrA1/2-like_C"/>
</dbReference>
<keyword evidence="2" id="KW-0547">Nucleotide-binding</keyword>
<reference evidence="5 6" key="1">
    <citation type="submission" date="2019-09" db="EMBL/GenBank/DDBJ databases">
        <title>In-depth cultivation of the pig gut microbiome towards novel bacterial diversity and tailored functional studies.</title>
        <authorList>
            <person name="Wylensek D."/>
            <person name="Hitch T.C.A."/>
            <person name="Clavel T."/>
        </authorList>
    </citation>
    <scope>NUCLEOTIDE SEQUENCE [LARGE SCALE GENOMIC DNA]</scope>
    <source>
        <strain evidence="5 6">WCA3-693-APC-4?</strain>
    </source>
</reference>
<dbReference type="SMART" id="SM00382">
    <property type="entry name" value="AAA"/>
    <property type="match status" value="1"/>
</dbReference>
<dbReference type="Proteomes" id="UP000469523">
    <property type="component" value="Unassembled WGS sequence"/>
</dbReference>
<dbReference type="PANTHER" id="PTHR43582">
    <property type="entry name" value="LINEARMYCIN RESISTANCE ATP-BINDING PROTEIN LNRL"/>
    <property type="match status" value="1"/>
</dbReference>
<dbReference type="EMBL" id="VUNQ01000012">
    <property type="protein sequence ID" value="MSU01270.1"/>
    <property type="molecule type" value="Genomic_DNA"/>
</dbReference>
<dbReference type="GO" id="GO:0016887">
    <property type="term" value="F:ATP hydrolysis activity"/>
    <property type="evidence" value="ECO:0007669"/>
    <property type="project" value="InterPro"/>
</dbReference>
<name>A0A6N7XZQ1_9FIRM</name>
<dbReference type="InterPro" id="IPR003439">
    <property type="entry name" value="ABC_transporter-like_ATP-bd"/>
</dbReference>
<evidence type="ECO:0000256" key="1">
    <source>
        <dbReference type="ARBA" id="ARBA00022448"/>
    </source>
</evidence>
<evidence type="ECO:0000313" key="5">
    <source>
        <dbReference type="EMBL" id="MSU01270.1"/>
    </source>
</evidence>
<feature type="domain" description="ABC transporter" evidence="4">
    <location>
        <begin position="4"/>
        <end position="231"/>
    </location>
</feature>
<comment type="caution">
    <text evidence="5">The sequence shown here is derived from an EMBL/GenBank/DDBJ whole genome shotgun (WGS) entry which is preliminary data.</text>
</comment>
<dbReference type="Pfam" id="PF00005">
    <property type="entry name" value="ABC_tran"/>
    <property type="match status" value="1"/>
</dbReference>
<dbReference type="PROSITE" id="PS00211">
    <property type="entry name" value="ABC_TRANSPORTER_1"/>
    <property type="match status" value="1"/>
</dbReference>
<accession>A0A6N7XZQ1</accession>
<evidence type="ECO:0000256" key="3">
    <source>
        <dbReference type="ARBA" id="ARBA00022840"/>
    </source>
</evidence>
<dbReference type="GO" id="GO:0005524">
    <property type="term" value="F:ATP binding"/>
    <property type="evidence" value="ECO:0007669"/>
    <property type="project" value="UniProtKB-KW"/>
</dbReference>
<dbReference type="PROSITE" id="PS50893">
    <property type="entry name" value="ABC_TRANSPORTER_2"/>
    <property type="match status" value="1"/>
</dbReference>
<sequence length="311" mass="35218">MNIVRVKNLTKKYKDITAVDNVSFEVKKGDILGLVGPNGAGKSTTIQMISGLLIPDKGVILFEENKSFKNWHFNLGLVPQDLAIYPDLSAEENVRFFASLYGLNGENLKKQVNESLTSVGLHEQKDKKAKYFSGGMKRRLNIACAITHKPKLIIMDEPTVGIDPQSRNFILESIKKLQNQGTTIIYTSHYMEEVEEICNKLLIIDHGQIILSGATDEIKALYKNNRILTVSFQAETLDFAKVRESILNITGVTEVNMKNQRFNIHCRKDMNDYDTVFNILKQFHISIISIEHTVPTLEEIFLSLTGKELRD</sequence>
<dbReference type="AlphaFoldDB" id="A0A6N7XZQ1"/>
<evidence type="ECO:0000256" key="2">
    <source>
        <dbReference type="ARBA" id="ARBA00022741"/>
    </source>
</evidence>
<keyword evidence="1" id="KW-0813">Transport</keyword>
<dbReference type="InterPro" id="IPR017871">
    <property type="entry name" value="ABC_transporter-like_CS"/>
</dbReference>
<dbReference type="InterPro" id="IPR027417">
    <property type="entry name" value="P-loop_NTPase"/>
</dbReference>
<dbReference type="Gene3D" id="3.40.50.300">
    <property type="entry name" value="P-loop containing nucleotide triphosphate hydrolases"/>
    <property type="match status" value="1"/>
</dbReference>
<dbReference type="Pfam" id="PF13732">
    <property type="entry name" value="DrrA1-3_C"/>
    <property type="match status" value="1"/>
</dbReference>
<evidence type="ECO:0000313" key="6">
    <source>
        <dbReference type="Proteomes" id="UP000469523"/>
    </source>
</evidence>